<gene>
    <name evidence="1" type="ORF">SAMN05421507_106233</name>
</gene>
<keyword evidence="2" id="KW-1185">Reference proteome</keyword>
<evidence type="ECO:0000313" key="1">
    <source>
        <dbReference type="EMBL" id="SDP26546.1"/>
    </source>
</evidence>
<reference evidence="2" key="1">
    <citation type="submission" date="2016-10" db="EMBL/GenBank/DDBJ databases">
        <authorList>
            <person name="Varghese N."/>
            <person name="Submissions S."/>
        </authorList>
    </citation>
    <scope>NUCLEOTIDE SEQUENCE [LARGE SCALE GENOMIC DNA]</scope>
    <source>
        <strain evidence="2">CGMCC 4.6609</strain>
    </source>
</reference>
<dbReference type="Proteomes" id="UP000199691">
    <property type="component" value="Unassembled WGS sequence"/>
</dbReference>
<dbReference type="SUPFAM" id="SSF46689">
    <property type="entry name" value="Homeodomain-like"/>
    <property type="match status" value="1"/>
</dbReference>
<proteinExistence type="predicted"/>
<dbReference type="EMBL" id="FNIX01000006">
    <property type="protein sequence ID" value="SDP26546.1"/>
    <property type="molecule type" value="Genomic_DNA"/>
</dbReference>
<protein>
    <submittedName>
        <fullName evidence="1">Winged helix-turn helix</fullName>
    </submittedName>
</protein>
<dbReference type="STRING" id="641025.SAMN05421507_106233"/>
<dbReference type="RefSeq" id="WP_218130330.1">
    <property type="nucleotide sequence ID" value="NZ_FNIX01000006.1"/>
</dbReference>
<accession>A0A1H0RBY1</accession>
<name>A0A1H0RBY1_9PSEU</name>
<dbReference type="InterPro" id="IPR009057">
    <property type="entry name" value="Homeodomain-like_sf"/>
</dbReference>
<dbReference type="Pfam" id="PF13551">
    <property type="entry name" value="HTH_29"/>
    <property type="match status" value="1"/>
</dbReference>
<evidence type="ECO:0000313" key="2">
    <source>
        <dbReference type="Proteomes" id="UP000199691"/>
    </source>
</evidence>
<sequence length="116" mass="13072">MARRPEVFVRPLSMEERRKLARIGRTANDPVRLRRAIVVLMSAQGQAVPDITSLMQFSADYVRDVIHAFNERGLAALAPKRSGGRPRTIGEQIRRRICLIARTSPASWGITTFSTR</sequence>
<dbReference type="AlphaFoldDB" id="A0A1H0RBY1"/>
<organism evidence="1 2">
    <name type="scientific">Lentzea jiangxiensis</name>
    <dbReference type="NCBI Taxonomy" id="641025"/>
    <lineage>
        <taxon>Bacteria</taxon>
        <taxon>Bacillati</taxon>
        <taxon>Actinomycetota</taxon>
        <taxon>Actinomycetes</taxon>
        <taxon>Pseudonocardiales</taxon>
        <taxon>Pseudonocardiaceae</taxon>
        <taxon>Lentzea</taxon>
    </lineage>
</organism>